<evidence type="ECO:0000313" key="1">
    <source>
        <dbReference type="EMBL" id="PNN29550.1"/>
    </source>
</evidence>
<gene>
    <name evidence="1" type="ORF">AL503_002500</name>
</gene>
<accession>A0A2K0AX31</accession>
<organism evidence="1 2">
    <name type="scientific">Staphylococcus haemolyticus</name>
    <dbReference type="NCBI Taxonomy" id="1283"/>
    <lineage>
        <taxon>Bacteria</taxon>
        <taxon>Bacillati</taxon>
        <taxon>Bacillota</taxon>
        <taxon>Bacilli</taxon>
        <taxon>Bacillales</taxon>
        <taxon>Staphylococcaceae</taxon>
        <taxon>Staphylococcus</taxon>
    </lineage>
</organism>
<dbReference type="AlphaFoldDB" id="A0A2K0AX31"/>
<evidence type="ECO:0000313" key="2">
    <source>
        <dbReference type="Proteomes" id="UP000053523"/>
    </source>
</evidence>
<proteinExistence type="predicted"/>
<name>A0A2K0AX31_STAHA</name>
<comment type="caution">
    <text evidence="1">The sequence shown here is derived from an EMBL/GenBank/DDBJ whole genome shotgun (WGS) entry which is preliminary data.</text>
</comment>
<dbReference type="EMBL" id="LORN02000008">
    <property type="protein sequence ID" value="PNN29550.1"/>
    <property type="molecule type" value="Genomic_DNA"/>
</dbReference>
<protein>
    <submittedName>
        <fullName evidence="1">Uncharacterized protein</fullName>
    </submittedName>
</protein>
<dbReference type="Proteomes" id="UP000053523">
    <property type="component" value="Unassembled WGS sequence"/>
</dbReference>
<reference evidence="1 2" key="1">
    <citation type="submission" date="2017-12" db="EMBL/GenBank/DDBJ databases">
        <title>FDA dAtabase for Regulatory Grade micrObial Sequences (FDA-ARGOS): Supporting development and validation of Infectious Disease Dx tests.</title>
        <authorList>
            <person name="Hoffmann M."/>
            <person name="Allard M."/>
            <person name="Evans P."/>
            <person name="Brown E."/>
            <person name="Tallon L."/>
            <person name="Sadzewicz L."/>
            <person name="Sengamalay N."/>
            <person name="Ott S."/>
            <person name="Godinez A."/>
            <person name="Nagaraj S."/>
            <person name="Vavikolanu K."/>
            <person name="Aluvathingal J."/>
            <person name="Nadendla S."/>
            <person name="Sichtig H."/>
        </authorList>
    </citation>
    <scope>NUCLEOTIDE SEQUENCE [LARGE SCALE GENOMIC DNA]</scope>
    <source>
        <strain evidence="1 2">FDAARGOS_148</strain>
    </source>
</reference>
<sequence>MSLNYEDLSIKGKLVVHTDRKLKFLMGPLKSYYGMNNISLIMDYAKYYKKLSVKENGSVAKLNL</sequence>